<protein>
    <submittedName>
        <fullName evidence="1">Uncharacterized protein</fullName>
    </submittedName>
</protein>
<evidence type="ECO:0000313" key="1">
    <source>
        <dbReference type="EMBL" id="KZT35397.1"/>
    </source>
</evidence>
<proteinExistence type="predicted"/>
<sequence>MNEPRPAGNARYKYPERVQSALHRIRRSESLELVHSTSTTMKFTCFAISALLASTALAAGIKRQVTVDPSAVITCLKDNIADGPLEAAAITCALEILSGISTTSLTDCLSGILPDLSPTEIQTLASEVTTCLGAA</sequence>
<keyword evidence="2" id="KW-1185">Reference proteome</keyword>
<dbReference type="AlphaFoldDB" id="A0A166AJS7"/>
<name>A0A166AJS7_9AGAM</name>
<dbReference type="Proteomes" id="UP000076798">
    <property type="component" value="Unassembled WGS sequence"/>
</dbReference>
<accession>A0A166AJS7</accession>
<dbReference type="EMBL" id="KV428141">
    <property type="protein sequence ID" value="KZT35397.1"/>
    <property type="molecule type" value="Genomic_DNA"/>
</dbReference>
<organism evidence="1 2">
    <name type="scientific">Sistotremastrum suecicum HHB10207 ss-3</name>
    <dbReference type="NCBI Taxonomy" id="1314776"/>
    <lineage>
        <taxon>Eukaryota</taxon>
        <taxon>Fungi</taxon>
        <taxon>Dikarya</taxon>
        <taxon>Basidiomycota</taxon>
        <taxon>Agaricomycotina</taxon>
        <taxon>Agaricomycetes</taxon>
        <taxon>Sistotremastrales</taxon>
        <taxon>Sistotremastraceae</taxon>
        <taxon>Sistotremastrum</taxon>
    </lineage>
</organism>
<reference evidence="1 2" key="1">
    <citation type="journal article" date="2016" name="Mol. Biol. Evol.">
        <title>Comparative Genomics of Early-Diverging Mushroom-Forming Fungi Provides Insights into the Origins of Lignocellulose Decay Capabilities.</title>
        <authorList>
            <person name="Nagy L.G."/>
            <person name="Riley R."/>
            <person name="Tritt A."/>
            <person name="Adam C."/>
            <person name="Daum C."/>
            <person name="Floudas D."/>
            <person name="Sun H."/>
            <person name="Yadav J.S."/>
            <person name="Pangilinan J."/>
            <person name="Larsson K.H."/>
            <person name="Matsuura K."/>
            <person name="Barry K."/>
            <person name="Labutti K."/>
            <person name="Kuo R."/>
            <person name="Ohm R.A."/>
            <person name="Bhattacharya S.S."/>
            <person name="Shirouzu T."/>
            <person name="Yoshinaga Y."/>
            <person name="Martin F.M."/>
            <person name="Grigoriev I.V."/>
            <person name="Hibbett D.S."/>
        </authorList>
    </citation>
    <scope>NUCLEOTIDE SEQUENCE [LARGE SCALE GENOMIC DNA]</scope>
    <source>
        <strain evidence="1 2">HHB10207 ss-3</strain>
    </source>
</reference>
<gene>
    <name evidence="1" type="ORF">SISSUDRAFT_172946</name>
</gene>
<evidence type="ECO:0000313" key="2">
    <source>
        <dbReference type="Proteomes" id="UP000076798"/>
    </source>
</evidence>